<feature type="non-terminal residue" evidence="2">
    <location>
        <position position="261"/>
    </location>
</feature>
<dbReference type="EMBL" id="BARV01028046">
    <property type="protein sequence ID" value="GAI44100.1"/>
    <property type="molecule type" value="Genomic_DNA"/>
</dbReference>
<dbReference type="SUPFAM" id="SSF53474">
    <property type="entry name" value="alpha/beta-Hydrolases"/>
    <property type="match status" value="1"/>
</dbReference>
<dbReference type="SMART" id="SM00939">
    <property type="entry name" value="PepX_C"/>
    <property type="match status" value="1"/>
</dbReference>
<protein>
    <recommendedName>
        <fullName evidence="1">Xaa-Pro dipeptidyl-peptidase C-terminal domain-containing protein</fullName>
    </recommendedName>
</protein>
<dbReference type="Gene3D" id="3.40.50.1820">
    <property type="entry name" value="alpha/beta hydrolase"/>
    <property type="match status" value="1"/>
</dbReference>
<comment type="caution">
    <text evidence="2">The sequence shown here is derived from an EMBL/GenBank/DDBJ whole genome shotgun (WGS) entry which is preliminary data.</text>
</comment>
<sequence length="261" mass="29933">EFPSYGPYWKEVAADQWFESPPRLVPALHVHGYWDQEDIYGSPAAYAALERLDTHNDLNFFVAGPWRHGQHFRNNGSSLGKLQFGENTTERFREEVLSRFLRYFLHEGKSELPAPVTVFETGSNHWLTFESWPPAGEEMHFYLQPDGLLSFAPPDKADAFTGYISDPASPVPYKPRPIWNFDYTNVPVREAWQRWLVEDQRFVDGRPDVVTWVSEPLTEAVTVRGPVLARLFAETTGSDADWVVKLIDVYAGVEEDYEMSG</sequence>
<evidence type="ECO:0000313" key="2">
    <source>
        <dbReference type="EMBL" id="GAI44100.1"/>
    </source>
</evidence>
<dbReference type="AlphaFoldDB" id="X1PZ23"/>
<reference evidence="2" key="1">
    <citation type="journal article" date="2014" name="Front. Microbiol.">
        <title>High frequency of phylogenetically diverse reductive dehalogenase-homologous genes in deep subseafloor sedimentary metagenomes.</title>
        <authorList>
            <person name="Kawai M."/>
            <person name="Futagami T."/>
            <person name="Toyoda A."/>
            <person name="Takaki Y."/>
            <person name="Nishi S."/>
            <person name="Hori S."/>
            <person name="Arai W."/>
            <person name="Tsubouchi T."/>
            <person name="Morono Y."/>
            <person name="Uchiyama I."/>
            <person name="Ito T."/>
            <person name="Fujiyama A."/>
            <person name="Inagaki F."/>
            <person name="Takami H."/>
        </authorList>
    </citation>
    <scope>NUCLEOTIDE SEQUENCE</scope>
    <source>
        <strain evidence="2">Expedition CK06-06</strain>
    </source>
</reference>
<dbReference type="InterPro" id="IPR013736">
    <property type="entry name" value="Xaa-Pro_dipept_C"/>
</dbReference>
<name>X1PZ23_9ZZZZ</name>
<organism evidence="2">
    <name type="scientific">marine sediment metagenome</name>
    <dbReference type="NCBI Taxonomy" id="412755"/>
    <lineage>
        <taxon>unclassified sequences</taxon>
        <taxon>metagenomes</taxon>
        <taxon>ecological metagenomes</taxon>
    </lineage>
</organism>
<accession>X1PZ23</accession>
<dbReference type="GO" id="GO:0008239">
    <property type="term" value="F:dipeptidyl-peptidase activity"/>
    <property type="evidence" value="ECO:0007669"/>
    <property type="project" value="InterPro"/>
</dbReference>
<dbReference type="Gene3D" id="2.60.120.260">
    <property type="entry name" value="Galactose-binding domain-like"/>
    <property type="match status" value="1"/>
</dbReference>
<dbReference type="NCBIfam" id="TIGR00976">
    <property type="entry name" value="CocE_NonD"/>
    <property type="match status" value="1"/>
</dbReference>
<evidence type="ECO:0000259" key="1">
    <source>
        <dbReference type="SMART" id="SM00939"/>
    </source>
</evidence>
<proteinExistence type="predicted"/>
<dbReference type="InterPro" id="IPR005674">
    <property type="entry name" value="CocE/Ser_esterase"/>
</dbReference>
<gene>
    <name evidence="2" type="ORF">S06H3_44999</name>
</gene>
<dbReference type="SUPFAM" id="SSF49785">
    <property type="entry name" value="Galactose-binding domain-like"/>
    <property type="match status" value="1"/>
</dbReference>
<dbReference type="InterPro" id="IPR029058">
    <property type="entry name" value="AB_hydrolase_fold"/>
</dbReference>
<feature type="non-terminal residue" evidence="2">
    <location>
        <position position="1"/>
    </location>
</feature>
<dbReference type="Gene3D" id="1.10.3020.10">
    <property type="entry name" value="alpha-amino acid ester hydrolase ( Helical cap domain)"/>
    <property type="match status" value="1"/>
</dbReference>
<dbReference type="Pfam" id="PF08530">
    <property type="entry name" value="PepX_C"/>
    <property type="match status" value="1"/>
</dbReference>
<feature type="domain" description="Xaa-Pro dipeptidyl-peptidase C-terminal" evidence="1">
    <location>
        <begin position="98"/>
        <end position="260"/>
    </location>
</feature>
<dbReference type="InterPro" id="IPR008979">
    <property type="entry name" value="Galactose-bd-like_sf"/>
</dbReference>